<evidence type="ECO:0000313" key="2">
    <source>
        <dbReference type="EMBL" id="CAD6939734.1"/>
    </source>
</evidence>
<gene>
    <name evidence="3" type="ORF">A4X03_0g7384</name>
    <name evidence="2" type="ORF">JKIAZH3_G8211</name>
</gene>
<name>A0A177T2H9_9BASI</name>
<feature type="compositionally biased region" description="Low complexity" evidence="1">
    <location>
        <begin position="114"/>
        <end position="145"/>
    </location>
</feature>
<feature type="region of interest" description="Disordered" evidence="1">
    <location>
        <begin position="114"/>
        <end position="159"/>
    </location>
</feature>
<proteinExistence type="predicted"/>
<comment type="caution">
    <text evidence="3">The sequence shown here is derived from an EMBL/GenBank/DDBJ whole genome shotgun (WGS) entry which is preliminary data.</text>
</comment>
<evidence type="ECO:0000256" key="1">
    <source>
        <dbReference type="SAM" id="MobiDB-lite"/>
    </source>
</evidence>
<evidence type="ECO:0000313" key="5">
    <source>
        <dbReference type="Proteomes" id="UP000836402"/>
    </source>
</evidence>
<dbReference type="EMBL" id="CAJHJG010004254">
    <property type="protein sequence ID" value="CAD6939734.1"/>
    <property type="molecule type" value="Genomic_DNA"/>
</dbReference>
<dbReference type="AlphaFoldDB" id="A0A177T2H9"/>
<accession>A0A177T2H9</accession>
<reference evidence="3" key="1">
    <citation type="submission" date="2016-04" db="EMBL/GenBank/DDBJ databases">
        <authorList>
            <person name="Nguyen H.D."/>
            <person name="Kesanakurti P."/>
            <person name="Cullis J."/>
            <person name="Levesque C.A."/>
            <person name="Hambleton S."/>
        </authorList>
    </citation>
    <scope>NUCLEOTIDE SEQUENCE</scope>
    <source>
        <strain evidence="3">DAOMC 238032</strain>
    </source>
</reference>
<evidence type="ECO:0000313" key="3">
    <source>
        <dbReference type="EMBL" id="KAE8245908.1"/>
    </source>
</evidence>
<reference evidence="3" key="2">
    <citation type="journal article" date="2019" name="IMA Fungus">
        <title>Genome sequencing and comparison of five Tilletia species to identify candidate genes for the detection of regulated species infecting wheat.</title>
        <authorList>
            <person name="Nguyen H.D.T."/>
            <person name="Sultana T."/>
            <person name="Kesanakurti P."/>
            <person name="Hambleton S."/>
        </authorList>
    </citation>
    <scope>NUCLEOTIDE SEQUENCE</scope>
    <source>
        <strain evidence="3">DAOMC 238032</strain>
    </source>
</reference>
<reference evidence="2" key="3">
    <citation type="submission" date="2020-10" db="EMBL/GenBank/DDBJ databases">
        <authorList>
            <person name="Sedaghatjoo S."/>
        </authorList>
    </citation>
    <scope>NUCLEOTIDE SEQUENCE</scope>
    <source>
        <strain evidence="2">AZH3</strain>
    </source>
</reference>
<dbReference type="Proteomes" id="UP000077671">
    <property type="component" value="Unassembled WGS sequence"/>
</dbReference>
<organism evidence="3 4">
    <name type="scientific">Tilletia caries</name>
    <name type="common">wheat bunt fungus</name>
    <dbReference type="NCBI Taxonomy" id="13290"/>
    <lineage>
        <taxon>Eukaryota</taxon>
        <taxon>Fungi</taxon>
        <taxon>Dikarya</taxon>
        <taxon>Basidiomycota</taxon>
        <taxon>Ustilaginomycotina</taxon>
        <taxon>Exobasidiomycetes</taxon>
        <taxon>Tilletiales</taxon>
        <taxon>Tilletiaceae</taxon>
        <taxon>Tilletia</taxon>
    </lineage>
</organism>
<sequence length="404" mass="43839">MPIHVTVRPWLSPWHVDPFILENDDQNFELMSGTSSDRTAIGYIFLERGRPYLQAISHEHDIFVDECSTRLPVLQGGLLLTDGLHLRVKPHDLPLPDKHLLIQVEYASSDTASASLSETSTTRHAFLPTPSSSSLLREPSSGSRPTTARPASSLAEEATSIPVRTPYGEIISNLRSRTAAAAFNDPLEGDASRVPLPSHPPEADAVVDTCPSFVTALTSASGCPLHTIVSTTSPTSVPTSVLGSSPAPSFHIRLSSSSRFTVPSYTHQERNSTTAEVAVKRMRAAWLEAATLVRSVMTTIDSVEIALQRVRAELLRARTVIHAPPSTTVFLVIIRSGISSDSHPLPSASRTNHEQQCVSDKRWSPLSLAAHCSRSCLSKRAANDHATPLRRRTRNLGSDFGTVC</sequence>
<dbReference type="EMBL" id="LWDD02001729">
    <property type="protein sequence ID" value="KAE8245908.1"/>
    <property type="molecule type" value="Genomic_DNA"/>
</dbReference>
<dbReference type="Proteomes" id="UP000836402">
    <property type="component" value="Unassembled WGS sequence"/>
</dbReference>
<keyword evidence="5" id="KW-1185">Reference proteome</keyword>
<protein>
    <submittedName>
        <fullName evidence="3">Uncharacterized protein</fullName>
    </submittedName>
</protein>
<evidence type="ECO:0000313" key="4">
    <source>
        <dbReference type="Proteomes" id="UP000077671"/>
    </source>
</evidence>